<dbReference type="Proteomes" id="UP000297025">
    <property type="component" value="Chromosome"/>
</dbReference>
<dbReference type="RefSeq" id="WP_135833082.1">
    <property type="nucleotide sequence ID" value="NZ_BMCK01000003.1"/>
</dbReference>
<proteinExistence type="predicted"/>
<dbReference type="EMBL" id="BMCK01000003">
    <property type="protein sequence ID" value="GGD22750.1"/>
    <property type="molecule type" value="Genomic_DNA"/>
</dbReference>
<gene>
    <name evidence="4" type="ORF">E2C04_14170</name>
    <name evidence="3" type="ORF">GCM10007231_22280</name>
</gene>
<name>A0A4P7UDV6_9ACTN</name>
<evidence type="ECO:0000313" key="5">
    <source>
        <dbReference type="Proteomes" id="UP000297025"/>
    </source>
</evidence>
<evidence type="ECO:0000256" key="1">
    <source>
        <dbReference type="SAM" id="MobiDB-lite"/>
    </source>
</evidence>
<evidence type="ECO:0000313" key="4">
    <source>
        <dbReference type="EMBL" id="QCC78044.1"/>
    </source>
</evidence>
<dbReference type="OrthoDB" id="9950192at2"/>
<accession>A0A4P7UDV6</accession>
<evidence type="ECO:0000256" key="2">
    <source>
        <dbReference type="SAM" id="Phobius"/>
    </source>
</evidence>
<feature type="transmembrane region" description="Helical" evidence="2">
    <location>
        <begin position="43"/>
        <end position="64"/>
    </location>
</feature>
<keyword evidence="2" id="KW-0472">Membrane</keyword>
<dbReference type="Proteomes" id="UP000630594">
    <property type="component" value="Unassembled WGS sequence"/>
</dbReference>
<dbReference type="AlphaFoldDB" id="A0A4P7UDV6"/>
<reference evidence="3" key="5">
    <citation type="submission" date="2024-05" db="EMBL/GenBank/DDBJ databases">
        <authorList>
            <person name="Sun Q."/>
            <person name="Sedlacek I."/>
        </authorList>
    </citation>
    <scope>NUCLEOTIDE SEQUENCE</scope>
    <source>
        <strain evidence="3">CCM 7403</strain>
    </source>
</reference>
<sequence>MSDLLTRVRDLESTESRLVQAAATGLFTVFVSPRRLQGRPLNAVHALTGLAGVAGGALAIGESASPGQRAAAGALVGATVTGASVLGMAADRRLEGWLRGKGVRHPRLWFGVVAALATWSTSAPRATEESEAEPDAKSDAKGGAEADHR</sequence>
<feature type="region of interest" description="Disordered" evidence="1">
    <location>
        <begin position="122"/>
        <end position="149"/>
    </location>
</feature>
<reference evidence="6" key="3">
    <citation type="journal article" date="2019" name="Int. J. Syst. Evol. Microbiol.">
        <title>The Global Catalogue of Microorganisms (GCM) 10K type strain sequencing project: providing services to taxonomists for standard genome sequencing and annotation.</title>
        <authorList>
            <consortium name="The Broad Institute Genomics Platform"/>
            <consortium name="The Broad Institute Genome Sequencing Center for Infectious Disease"/>
            <person name="Wu L."/>
            <person name="Ma J."/>
        </authorList>
    </citation>
    <scope>NUCLEOTIDE SEQUENCE [LARGE SCALE GENOMIC DNA]</scope>
    <source>
        <strain evidence="6">CCM 7403</strain>
    </source>
</reference>
<dbReference type="KEGG" id="ndp:E2C04_14170"/>
<keyword evidence="6" id="KW-1185">Reference proteome</keyword>
<evidence type="ECO:0000313" key="6">
    <source>
        <dbReference type="Proteomes" id="UP000630594"/>
    </source>
</evidence>
<reference evidence="4 5" key="1">
    <citation type="journal article" date="2008" name="Int. J. Syst. Evol. Microbiol.">
        <title>Nocardioides daphniae sp. nov., isolated from Daphnia cucullata (Crustacea: Cladocera).</title>
        <authorList>
            <person name="Toth E.M."/>
            <person name="Keki Z."/>
            <person name="Homonnay Z.G."/>
            <person name="Borsodi A.K."/>
            <person name="Marialigeti K."/>
            <person name="Schumann P."/>
        </authorList>
    </citation>
    <scope>NUCLEOTIDE SEQUENCE [LARGE SCALE GENOMIC DNA]</scope>
    <source>
        <strain evidence="4 5">JCM 16608</strain>
    </source>
</reference>
<keyword evidence="2" id="KW-1133">Transmembrane helix</keyword>
<dbReference type="EMBL" id="CP038462">
    <property type="protein sequence ID" value="QCC78044.1"/>
    <property type="molecule type" value="Genomic_DNA"/>
</dbReference>
<reference evidence="4" key="4">
    <citation type="submission" date="2019-03" db="EMBL/GenBank/DDBJ databases">
        <authorList>
            <person name="Huang Y."/>
        </authorList>
    </citation>
    <scope>NUCLEOTIDE SEQUENCE</scope>
    <source>
        <strain evidence="4">JCM 16608</strain>
    </source>
</reference>
<reference evidence="3" key="2">
    <citation type="journal article" date="2014" name="Int. J. Syst. Evol. Microbiol.">
        <title>Complete genome of a new Firmicutes species belonging to the dominant human colonic microbiota ('Ruminococcus bicirculans') reveals two chromosomes and a selective capacity to utilize plant glucans.</title>
        <authorList>
            <consortium name="NISC Comparative Sequencing Program"/>
            <person name="Wegmann U."/>
            <person name="Louis P."/>
            <person name="Goesmann A."/>
            <person name="Henrissat B."/>
            <person name="Duncan S.H."/>
            <person name="Flint H.J."/>
        </authorList>
    </citation>
    <scope>NUCLEOTIDE SEQUENCE</scope>
    <source>
        <strain evidence="3">CCM 7403</strain>
    </source>
</reference>
<feature type="transmembrane region" description="Helical" evidence="2">
    <location>
        <begin position="70"/>
        <end position="90"/>
    </location>
</feature>
<evidence type="ECO:0000313" key="3">
    <source>
        <dbReference type="EMBL" id="GGD22750.1"/>
    </source>
</evidence>
<protein>
    <submittedName>
        <fullName evidence="4">Uncharacterized protein</fullName>
    </submittedName>
</protein>
<organism evidence="4 5">
    <name type="scientific">Nocardioides daphniae</name>
    <dbReference type="NCBI Taxonomy" id="402297"/>
    <lineage>
        <taxon>Bacteria</taxon>
        <taxon>Bacillati</taxon>
        <taxon>Actinomycetota</taxon>
        <taxon>Actinomycetes</taxon>
        <taxon>Propionibacteriales</taxon>
        <taxon>Nocardioidaceae</taxon>
        <taxon>Nocardioides</taxon>
    </lineage>
</organism>
<feature type="compositionally biased region" description="Basic and acidic residues" evidence="1">
    <location>
        <begin position="134"/>
        <end position="149"/>
    </location>
</feature>
<keyword evidence="2" id="KW-0812">Transmembrane</keyword>